<dbReference type="RefSeq" id="WP_381481645.1">
    <property type="nucleotide sequence ID" value="NZ_JBHTLT010000116.1"/>
</dbReference>
<comment type="caution">
    <text evidence="1">The sequence shown here is derived from an EMBL/GenBank/DDBJ whole genome shotgun (WGS) entry which is preliminary data.</text>
</comment>
<dbReference type="EMBL" id="JBHTLT010000116">
    <property type="protein sequence ID" value="MFD1206207.1"/>
    <property type="molecule type" value="Genomic_DNA"/>
</dbReference>
<evidence type="ECO:0000313" key="2">
    <source>
        <dbReference type="Proteomes" id="UP001597231"/>
    </source>
</evidence>
<proteinExistence type="predicted"/>
<sequence length="145" mass="16224">MVFIEGVNANQFETNLERVVFSFATLSFAISCSLAIYPSKLVGEGFGYRPSRELDKEIHGVFLSRCTKLKIIHELSPYDYPKYSTKIKYINRLLMVVSDDSVSFSRNVATGAYVCTFEGYTASAASYEMALCIAFLKANGHEDVK</sequence>
<gene>
    <name evidence="1" type="ORF">ACFQ38_14000</name>
</gene>
<dbReference type="Proteomes" id="UP001597231">
    <property type="component" value="Unassembled WGS sequence"/>
</dbReference>
<accession>A0ABW3U0N7</accession>
<organism evidence="1 2">
    <name type="scientific">Sporosarcina contaminans</name>
    <dbReference type="NCBI Taxonomy" id="633403"/>
    <lineage>
        <taxon>Bacteria</taxon>
        <taxon>Bacillati</taxon>
        <taxon>Bacillota</taxon>
        <taxon>Bacilli</taxon>
        <taxon>Bacillales</taxon>
        <taxon>Caryophanaceae</taxon>
        <taxon>Sporosarcina</taxon>
    </lineage>
</organism>
<keyword evidence="2" id="KW-1185">Reference proteome</keyword>
<protein>
    <submittedName>
        <fullName evidence="1">Uncharacterized protein</fullName>
    </submittedName>
</protein>
<reference evidence="2" key="1">
    <citation type="journal article" date="2019" name="Int. J. Syst. Evol. Microbiol.">
        <title>The Global Catalogue of Microorganisms (GCM) 10K type strain sequencing project: providing services to taxonomists for standard genome sequencing and annotation.</title>
        <authorList>
            <consortium name="The Broad Institute Genomics Platform"/>
            <consortium name="The Broad Institute Genome Sequencing Center for Infectious Disease"/>
            <person name="Wu L."/>
            <person name="Ma J."/>
        </authorList>
    </citation>
    <scope>NUCLEOTIDE SEQUENCE [LARGE SCALE GENOMIC DNA]</scope>
    <source>
        <strain evidence="2">CCUG 53915</strain>
    </source>
</reference>
<name>A0ABW3U0N7_9BACL</name>
<evidence type="ECO:0000313" key="1">
    <source>
        <dbReference type="EMBL" id="MFD1206207.1"/>
    </source>
</evidence>